<reference evidence="2 3" key="1">
    <citation type="submission" date="2018-08" db="EMBL/GenBank/DDBJ databases">
        <title>A genome reference for cultivated species of the human gut microbiota.</title>
        <authorList>
            <person name="Zou Y."/>
            <person name="Xue W."/>
            <person name="Luo G."/>
        </authorList>
    </citation>
    <scope>NUCLEOTIDE SEQUENCE [LARGE SCALE GENOMIC DNA]</scope>
    <source>
        <strain evidence="2 3">AM13-21</strain>
    </source>
</reference>
<dbReference type="Proteomes" id="UP000285777">
    <property type="component" value="Unassembled WGS sequence"/>
</dbReference>
<feature type="domain" description="DUF7689" evidence="1">
    <location>
        <begin position="415"/>
        <end position="530"/>
    </location>
</feature>
<evidence type="ECO:0000313" key="3">
    <source>
        <dbReference type="Proteomes" id="UP000285777"/>
    </source>
</evidence>
<proteinExistence type="predicted"/>
<dbReference type="PROSITE" id="PS51257">
    <property type="entry name" value="PROKAR_LIPOPROTEIN"/>
    <property type="match status" value="1"/>
</dbReference>
<gene>
    <name evidence="2" type="ORF">DW150_09240</name>
</gene>
<name>A0A415BSJ0_PHOVU</name>
<organism evidence="2 3">
    <name type="scientific">Phocaeicola vulgatus</name>
    <name type="common">Bacteroides vulgatus</name>
    <dbReference type="NCBI Taxonomy" id="821"/>
    <lineage>
        <taxon>Bacteria</taxon>
        <taxon>Pseudomonadati</taxon>
        <taxon>Bacteroidota</taxon>
        <taxon>Bacteroidia</taxon>
        <taxon>Bacteroidales</taxon>
        <taxon>Bacteroidaceae</taxon>
        <taxon>Phocaeicola</taxon>
    </lineage>
</organism>
<dbReference type="InterPro" id="IPR056106">
    <property type="entry name" value="DUF7689"/>
</dbReference>
<dbReference type="EMBL" id="QRLF01000013">
    <property type="protein sequence ID" value="RHI91536.1"/>
    <property type="molecule type" value="Genomic_DNA"/>
</dbReference>
<accession>A0A415BSJ0</accession>
<evidence type="ECO:0000313" key="2">
    <source>
        <dbReference type="EMBL" id="RHI91536.1"/>
    </source>
</evidence>
<dbReference type="Gene3D" id="2.60.120.260">
    <property type="entry name" value="Galactose-binding domain-like"/>
    <property type="match status" value="1"/>
</dbReference>
<dbReference type="AlphaFoldDB" id="A0A415BSJ0"/>
<evidence type="ECO:0000259" key="1">
    <source>
        <dbReference type="Pfam" id="PF24738"/>
    </source>
</evidence>
<dbReference type="Pfam" id="PF24738">
    <property type="entry name" value="DUF7689"/>
    <property type="match status" value="1"/>
</dbReference>
<protein>
    <recommendedName>
        <fullName evidence="1">DUF7689 domain-containing protein</fullName>
    </recommendedName>
</protein>
<dbReference type="RefSeq" id="WP_118290763.1">
    <property type="nucleotide sequence ID" value="NZ_QRLF01000013.1"/>
</dbReference>
<comment type="caution">
    <text evidence="2">The sequence shown here is derived from an EMBL/GenBank/DDBJ whole genome shotgun (WGS) entry which is preliminary data.</text>
</comment>
<sequence length="693" mass="77570">MKLSFILILILLFTACKNESVGLLQESSIVTRAITNVENSISSPSFKLVDNRGYTTFEIECSETNFYYLSVWIELPIINGRLYEYQVAVNGLIHEDTFKPSQAGWQSLLLTDNNNATSKVELLKGTNTISILSVNRETINIRDIKISQNLQGVAIDDSAYASLENYFHLKSAMSSYSAVSAIQSDEIYSYALDFPVTYTYTLSLNEMEPGQHLTFTTTTDNDFPHLIQLYSNKVNILGSDNYSWSAYGTSSATLDVTLPDWWGNYTLVIRAYNPGTTGIANLTYTERYDSQTWTREYINNFVGGNTLQVNHFISGNSFLAKTTVDNHYTGLSFEDPTFPGKIMCLGAVTQVANSSGSYIHEGFIDFTGQVTKCFLTSGVPSCSVDVYLGLDYSSSSLRSYFPNLPANNSFKSGLSTSTYNCISWSIERTDYWEWPLFYGSSYYNSNPLTAFDNLYSAYGYTRSGATVENAGIALWALNGAFTHASVTKNANTMKPHGFEWESKCGALERVMHTRDALSGNSYGSIAYYYRPINASKTIIQTTPEVVDSLPLHTLSTTLKASISLANIANFEEKYSAWKKTWDNPDIAIYSDPKKYTQSEKYSDLLQLCKDYGKASWPLFVEKLIDGDMLTINLIEDLTLSENKSLMDEVKYSAINAKSATTRLPSMYSNYVNYCTKLLRSNSINIQSSIRQIN</sequence>